<name>A0A429GMI3_9CREN</name>
<dbReference type="InterPro" id="IPR036504">
    <property type="entry name" value="CGI121/TPRKB_sf"/>
</dbReference>
<gene>
    <name evidence="1" type="ORF">D6D85_06900</name>
</gene>
<evidence type="ECO:0000313" key="2">
    <source>
        <dbReference type="Proteomes" id="UP000277582"/>
    </source>
</evidence>
<keyword evidence="2" id="KW-1185">Reference proteome</keyword>
<accession>A0A429GMI3</accession>
<dbReference type="SUPFAM" id="SSF143870">
    <property type="entry name" value="PF0523-like"/>
    <property type="match status" value="1"/>
</dbReference>
<comment type="caution">
    <text evidence="1">The sequence shown here is derived from an EMBL/GenBank/DDBJ whole genome shotgun (WGS) entry which is preliminary data.</text>
</comment>
<dbReference type="Proteomes" id="UP000277582">
    <property type="component" value="Unassembled WGS sequence"/>
</dbReference>
<protein>
    <submittedName>
        <fullName evidence="1">Uncharacterized protein</fullName>
    </submittedName>
</protein>
<sequence length="171" mass="19789">MRDLLKSELIFLICFSKFVMKNLFLKEISELMSSRILAIKASDYILIASFVSSAEKVNGEGFLTLGDVIASKFHLAFSFGRAVRSFKEGRNIARSIENEVICNILGDRQVERALRIAKANKPHFFLLLIGKDLEETIRRYVDFCRRKRLRIEDWPERPDLDLLEKAAIEVY</sequence>
<organism evidence="1 2">
    <name type="scientific">Candidatus Methanodesulfokora washburnensis</name>
    <dbReference type="NCBI Taxonomy" id="2478471"/>
    <lineage>
        <taxon>Archaea</taxon>
        <taxon>Thermoproteota</taxon>
        <taxon>Candidatus Korarchaeia</taxon>
        <taxon>Candidatus Korarchaeia incertae sedis</taxon>
        <taxon>Candidatus Methanodesulfokora</taxon>
    </lineage>
</organism>
<evidence type="ECO:0000313" key="1">
    <source>
        <dbReference type="EMBL" id="RSN75074.1"/>
    </source>
</evidence>
<dbReference type="AlphaFoldDB" id="A0A429GMI3"/>
<dbReference type="EMBL" id="RCOS01000080">
    <property type="protein sequence ID" value="RSN75074.1"/>
    <property type="molecule type" value="Genomic_DNA"/>
</dbReference>
<dbReference type="Gene3D" id="3.30.2380.10">
    <property type="entry name" value="CGI121/TPRKB"/>
    <property type="match status" value="1"/>
</dbReference>
<reference evidence="1 2" key="1">
    <citation type="submission" date="2018-10" db="EMBL/GenBank/DDBJ databases">
        <title>Co-occurring genomic capacity for anaerobic methane metabolism and dissimilatory sulfite reduction discovered in the Korarchaeota.</title>
        <authorList>
            <person name="Mckay L.J."/>
            <person name="Dlakic M."/>
            <person name="Fields M.W."/>
            <person name="Delmont T.O."/>
            <person name="Eren A.M."/>
            <person name="Jay Z.J."/>
            <person name="Klingelsmith K.B."/>
            <person name="Rusch D.B."/>
            <person name="Inskeep W.P."/>
        </authorList>
    </citation>
    <scope>NUCLEOTIDE SEQUENCE [LARGE SCALE GENOMIC DNA]</scope>
    <source>
        <strain evidence="1 2">MDKW</strain>
    </source>
</reference>
<proteinExistence type="predicted"/>